<organism evidence="12 13">
    <name type="scientific">Popillia japonica</name>
    <name type="common">Japanese beetle</name>
    <dbReference type="NCBI Taxonomy" id="7064"/>
    <lineage>
        <taxon>Eukaryota</taxon>
        <taxon>Metazoa</taxon>
        <taxon>Ecdysozoa</taxon>
        <taxon>Arthropoda</taxon>
        <taxon>Hexapoda</taxon>
        <taxon>Insecta</taxon>
        <taxon>Pterygota</taxon>
        <taxon>Neoptera</taxon>
        <taxon>Endopterygota</taxon>
        <taxon>Coleoptera</taxon>
        <taxon>Polyphaga</taxon>
        <taxon>Scarabaeiformia</taxon>
        <taxon>Scarabaeidae</taxon>
        <taxon>Rutelinae</taxon>
        <taxon>Popillia</taxon>
    </lineage>
</organism>
<proteinExistence type="inferred from homology"/>
<evidence type="ECO:0000313" key="12">
    <source>
        <dbReference type="EMBL" id="KAK9728517.1"/>
    </source>
</evidence>
<dbReference type="InterPro" id="IPR008518">
    <property type="entry name" value="Mff/Tango-11"/>
</dbReference>
<comment type="similarity">
    <text evidence="3">Belongs to the Tango11 family.</text>
</comment>
<evidence type="ECO:0000313" key="13">
    <source>
        <dbReference type="Proteomes" id="UP001458880"/>
    </source>
</evidence>
<evidence type="ECO:0000256" key="2">
    <source>
        <dbReference type="ARBA" id="ARBA00004275"/>
    </source>
</evidence>
<keyword evidence="5" id="KW-1000">Mitochondrion outer membrane</keyword>
<keyword evidence="8" id="KW-0496">Mitochondrion</keyword>
<keyword evidence="6" id="KW-1133">Transmembrane helix</keyword>
<evidence type="ECO:0000256" key="1">
    <source>
        <dbReference type="ARBA" id="ARBA00004200"/>
    </source>
</evidence>
<evidence type="ECO:0000256" key="8">
    <source>
        <dbReference type="ARBA" id="ARBA00023128"/>
    </source>
</evidence>
<evidence type="ECO:0000256" key="4">
    <source>
        <dbReference type="ARBA" id="ARBA00022692"/>
    </source>
</evidence>
<dbReference type="GO" id="GO:0005741">
    <property type="term" value="C:mitochondrial outer membrane"/>
    <property type="evidence" value="ECO:0007669"/>
    <property type="project" value="UniProtKB-SubCell"/>
</dbReference>
<dbReference type="Pfam" id="PF05644">
    <property type="entry name" value="Miff"/>
    <property type="match status" value="1"/>
</dbReference>
<evidence type="ECO:0000256" key="10">
    <source>
        <dbReference type="ARBA" id="ARBA00023140"/>
    </source>
</evidence>
<gene>
    <name evidence="12" type="ORF">QE152_g17950</name>
</gene>
<dbReference type="EMBL" id="JASPKY010000169">
    <property type="protein sequence ID" value="KAK9728517.1"/>
    <property type="molecule type" value="Genomic_DNA"/>
</dbReference>
<comment type="subcellular location">
    <subcellularLocation>
        <location evidence="1">Mitochondrion outer membrane</location>
        <topology evidence="1">Single-pass type IV membrane protein</topology>
    </subcellularLocation>
    <subcellularLocation>
        <location evidence="2">Peroxisome</location>
    </subcellularLocation>
</comment>
<accession>A0AAW1L3W0</accession>
<sequence length="184" mass="20854">MSAKTPGQYRELEDAFITDANFKVDISQKMKVPNKISFNNDSVNAINANNWHENMNMHVPERILVIGRDQHIGTRAPPREIVFDNSLLQQHEPYPSDPRIGTPPRSLTLDKYPFPGIEEFGELVNEEIPSVESLKHMMPYKVGSVIKEKQIIKHESTPPIGAGGEGLKPAEEPLLNNRLTLWFM</sequence>
<evidence type="ECO:0000256" key="7">
    <source>
        <dbReference type="ARBA" id="ARBA00023054"/>
    </source>
</evidence>
<evidence type="ECO:0000259" key="11">
    <source>
        <dbReference type="Pfam" id="PF05644"/>
    </source>
</evidence>
<dbReference type="PANTHER" id="PTHR16501:SF6">
    <property type="entry name" value="TRANSPORT AND GOLGI ORGANIZATION PROTEIN 11"/>
    <property type="match status" value="1"/>
</dbReference>
<keyword evidence="13" id="KW-1185">Reference proteome</keyword>
<reference evidence="12 13" key="1">
    <citation type="journal article" date="2024" name="BMC Genomics">
        <title>De novo assembly and annotation of Popillia japonica's genome with initial clues to its potential as an invasive pest.</title>
        <authorList>
            <person name="Cucini C."/>
            <person name="Boschi S."/>
            <person name="Funari R."/>
            <person name="Cardaioli E."/>
            <person name="Iannotti N."/>
            <person name="Marturano G."/>
            <person name="Paoli F."/>
            <person name="Bruttini M."/>
            <person name="Carapelli A."/>
            <person name="Frati F."/>
            <person name="Nardi F."/>
        </authorList>
    </citation>
    <scope>NUCLEOTIDE SEQUENCE [LARGE SCALE GENOMIC DNA]</scope>
    <source>
        <strain evidence="12">DMR45628</strain>
    </source>
</reference>
<dbReference type="Proteomes" id="UP001458880">
    <property type="component" value="Unassembled WGS sequence"/>
</dbReference>
<protein>
    <submittedName>
        <fullName evidence="12">Mitochondrial and peroxisomal fission factor Mff</fullName>
    </submittedName>
</protein>
<evidence type="ECO:0000256" key="3">
    <source>
        <dbReference type="ARBA" id="ARBA00009806"/>
    </source>
</evidence>
<keyword evidence="4" id="KW-0812">Transmembrane</keyword>
<evidence type="ECO:0000256" key="6">
    <source>
        <dbReference type="ARBA" id="ARBA00022989"/>
    </source>
</evidence>
<feature type="domain" description="Mff-like" evidence="11">
    <location>
        <begin position="16"/>
        <end position="120"/>
    </location>
</feature>
<dbReference type="AlphaFoldDB" id="A0AAW1L3W0"/>
<comment type="caution">
    <text evidence="12">The sequence shown here is derived from an EMBL/GenBank/DDBJ whole genome shotgun (WGS) entry which is preliminary data.</text>
</comment>
<dbReference type="InterPro" id="IPR039433">
    <property type="entry name" value="Mff-like_dom"/>
</dbReference>
<keyword evidence="7" id="KW-0175">Coiled coil</keyword>
<keyword evidence="9" id="KW-0472">Membrane</keyword>
<evidence type="ECO:0000256" key="5">
    <source>
        <dbReference type="ARBA" id="ARBA00022787"/>
    </source>
</evidence>
<keyword evidence="10" id="KW-0576">Peroxisome</keyword>
<dbReference type="GO" id="GO:0005777">
    <property type="term" value="C:peroxisome"/>
    <property type="evidence" value="ECO:0007669"/>
    <property type="project" value="UniProtKB-SubCell"/>
</dbReference>
<dbReference type="PANTHER" id="PTHR16501">
    <property type="entry name" value="TRANSPORT AND GOLGI ORGANIZATION PROTEIN 11"/>
    <property type="match status" value="1"/>
</dbReference>
<name>A0AAW1L3W0_POPJA</name>
<evidence type="ECO:0000256" key="9">
    <source>
        <dbReference type="ARBA" id="ARBA00023136"/>
    </source>
</evidence>